<feature type="compositionally biased region" description="Polar residues" evidence="6">
    <location>
        <begin position="8"/>
        <end position="29"/>
    </location>
</feature>
<dbReference type="VEuPathDB" id="FungiDB:BDEG_22851"/>
<dbReference type="GO" id="GO:0006364">
    <property type="term" value="P:rRNA processing"/>
    <property type="evidence" value="ECO:0007669"/>
    <property type="project" value="UniProtKB-KW"/>
</dbReference>
<evidence type="ECO:0000259" key="9">
    <source>
        <dbReference type="Pfam" id="PF17404"/>
    </source>
</evidence>
<dbReference type="InterPro" id="IPR035367">
    <property type="entry name" value="Nrap_D2"/>
</dbReference>
<dbReference type="Pfam" id="PF03813">
    <property type="entry name" value="Nrap"/>
    <property type="match status" value="1"/>
</dbReference>
<protein>
    <recommendedName>
        <fullName evidence="5">U3 small nucleolar RNA-associated protein 22</fullName>
    </recommendedName>
</protein>
<feature type="domain" description="Nrap protein" evidence="12">
    <location>
        <begin position="1108"/>
        <end position="1252"/>
    </location>
</feature>
<accession>A0A177WHY2</accession>
<evidence type="ECO:0000256" key="1">
    <source>
        <dbReference type="ARBA" id="ARBA00004604"/>
    </source>
</evidence>
<reference evidence="13 14" key="2">
    <citation type="submission" date="2016-05" db="EMBL/GenBank/DDBJ databases">
        <title>Lineage-specific infection strategies underlie the spectrum of fungal disease in amphibians.</title>
        <authorList>
            <person name="Cuomo C.A."/>
            <person name="Farrer R.A."/>
            <person name="James T."/>
            <person name="Longcore J."/>
            <person name="Birren B."/>
        </authorList>
    </citation>
    <scope>NUCLEOTIDE SEQUENCE [LARGE SCALE GENOMIC DNA]</scope>
    <source>
        <strain evidence="13 14">JEL423</strain>
    </source>
</reference>
<gene>
    <name evidence="13" type="ORF">BDEG_22851</name>
</gene>
<evidence type="ECO:0000259" key="7">
    <source>
        <dbReference type="Pfam" id="PF03813"/>
    </source>
</evidence>
<evidence type="ECO:0000256" key="5">
    <source>
        <dbReference type="RuleBase" id="RU364032"/>
    </source>
</evidence>
<evidence type="ECO:0000259" key="12">
    <source>
        <dbReference type="Pfam" id="PF17407"/>
    </source>
</evidence>
<dbReference type="OrthoDB" id="10251401at2759"/>
<name>A0A177WHY2_BATDL</name>
<feature type="domain" description="Nrap protein" evidence="10">
    <location>
        <begin position="748"/>
        <end position="941"/>
    </location>
</feature>
<dbReference type="GO" id="GO:0006409">
    <property type="term" value="P:tRNA export from nucleus"/>
    <property type="evidence" value="ECO:0007669"/>
    <property type="project" value="TreeGrafter"/>
</dbReference>
<feature type="compositionally biased region" description="Acidic residues" evidence="6">
    <location>
        <begin position="69"/>
        <end position="78"/>
    </location>
</feature>
<dbReference type="EMBL" id="DS022302">
    <property type="protein sequence ID" value="OAJ38961.1"/>
    <property type="molecule type" value="Genomic_DNA"/>
</dbReference>
<keyword evidence="5" id="KW-0690">Ribosome biogenesis</keyword>
<dbReference type="InterPro" id="IPR035082">
    <property type="entry name" value="Nrap_D1"/>
</dbReference>
<dbReference type="Pfam" id="PF17403">
    <property type="entry name" value="Nrap_D2"/>
    <property type="match status" value="1"/>
</dbReference>
<evidence type="ECO:0000256" key="3">
    <source>
        <dbReference type="ARBA" id="ARBA00022884"/>
    </source>
</evidence>
<feature type="compositionally biased region" description="Basic and acidic residues" evidence="6">
    <location>
        <begin position="50"/>
        <end position="68"/>
    </location>
</feature>
<keyword evidence="5" id="KW-0687">Ribonucleoprotein</keyword>
<feature type="compositionally biased region" description="Basic and acidic residues" evidence="6">
    <location>
        <begin position="94"/>
        <end position="105"/>
    </location>
</feature>
<comment type="similarity">
    <text evidence="2 5">Belongs to the NRAP family.</text>
</comment>
<dbReference type="STRING" id="403673.A0A177WHY2"/>
<organism evidence="13 14">
    <name type="scientific">Batrachochytrium dendrobatidis (strain JEL423)</name>
    <dbReference type="NCBI Taxonomy" id="403673"/>
    <lineage>
        <taxon>Eukaryota</taxon>
        <taxon>Fungi</taxon>
        <taxon>Fungi incertae sedis</taxon>
        <taxon>Chytridiomycota</taxon>
        <taxon>Chytridiomycota incertae sedis</taxon>
        <taxon>Chytridiomycetes</taxon>
        <taxon>Rhizophydiales</taxon>
        <taxon>Rhizophydiales incertae sedis</taxon>
        <taxon>Batrachochytrium</taxon>
    </lineage>
</organism>
<dbReference type="InterPro" id="IPR035371">
    <property type="entry name" value="Nrap_D6"/>
</dbReference>
<evidence type="ECO:0000259" key="10">
    <source>
        <dbReference type="Pfam" id="PF17405"/>
    </source>
</evidence>
<dbReference type="InterPro" id="IPR005554">
    <property type="entry name" value="NOL6/Upt22"/>
</dbReference>
<reference evidence="13 14" key="1">
    <citation type="submission" date="2006-10" db="EMBL/GenBank/DDBJ databases">
        <title>The Genome Sequence of Batrachochytrium dendrobatidis JEL423.</title>
        <authorList>
            <consortium name="The Broad Institute Genome Sequencing Platform"/>
            <person name="Birren B."/>
            <person name="Lander E."/>
            <person name="Galagan J."/>
            <person name="Cuomo C."/>
            <person name="Devon K."/>
            <person name="Jaffe D."/>
            <person name="Butler J."/>
            <person name="Alvarez P."/>
            <person name="Gnerre S."/>
            <person name="Grabherr M."/>
            <person name="Kleber M."/>
            <person name="Mauceli E."/>
            <person name="Brockman W."/>
            <person name="Young S."/>
            <person name="LaButti K."/>
            <person name="Sykes S."/>
            <person name="DeCaprio D."/>
            <person name="Crawford M."/>
            <person name="Koehrsen M."/>
            <person name="Engels R."/>
            <person name="Montgomery P."/>
            <person name="Pearson M."/>
            <person name="Howarth C."/>
            <person name="Larson L."/>
            <person name="White J."/>
            <person name="O'Leary S."/>
            <person name="Kodira C."/>
            <person name="Zeng Q."/>
            <person name="Yandava C."/>
            <person name="Alvarado L."/>
            <person name="Longcore J."/>
            <person name="James T."/>
        </authorList>
    </citation>
    <scope>NUCLEOTIDE SEQUENCE [LARGE SCALE GENOMIC DNA]</scope>
    <source>
        <strain evidence="13 14">JEL423</strain>
    </source>
</reference>
<dbReference type="AlphaFoldDB" id="A0A177WHY2"/>
<dbReference type="PANTHER" id="PTHR17972">
    <property type="entry name" value="NUCLEOLAR RNA-ASSOCIATED PROTEIN"/>
    <property type="match status" value="1"/>
</dbReference>
<dbReference type="eggNOG" id="KOG2054">
    <property type="taxonomic scope" value="Eukaryota"/>
</dbReference>
<dbReference type="GO" id="GO:0003723">
    <property type="term" value="F:RNA binding"/>
    <property type="evidence" value="ECO:0007669"/>
    <property type="project" value="UniProtKB-KW"/>
</dbReference>
<evidence type="ECO:0000256" key="4">
    <source>
        <dbReference type="ARBA" id="ARBA00023242"/>
    </source>
</evidence>
<dbReference type="Gene3D" id="3.30.70.3030">
    <property type="match status" value="1"/>
</dbReference>
<dbReference type="InterPro" id="IPR035369">
    <property type="entry name" value="Nrap_D4"/>
</dbReference>
<dbReference type="Proteomes" id="UP000077115">
    <property type="component" value="Unassembled WGS sequence"/>
</dbReference>
<keyword evidence="4 5" id="KW-0539">Nucleus</keyword>
<evidence type="ECO:0000256" key="6">
    <source>
        <dbReference type="SAM" id="MobiDB-lite"/>
    </source>
</evidence>
<dbReference type="PANTHER" id="PTHR17972:SF0">
    <property type="entry name" value="NUCLEOLAR PROTEIN 6"/>
    <property type="match status" value="1"/>
</dbReference>
<dbReference type="Gene3D" id="1.10.1410.10">
    <property type="match status" value="2"/>
</dbReference>
<feature type="domain" description="Nrap protein" evidence="7">
    <location>
        <begin position="251"/>
        <end position="402"/>
    </location>
</feature>
<evidence type="ECO:0000259" key="8">
    <source>
        <dbReference type="Pfam" id="PF17403"/>
    </source>
</evidence>
<sequence>MTTKKIRGSTTVVSGFKVTTANSAHQISPNKVLKPTSVAKSITKLKRKHALEPESDREMTSDDDKIQESEESDQDLNDADMNGSEDFSNQHVLSDSKDTEASKDVEDYEAPTTKRARSQPPSKSDSLFKAPTNEEMHQFSQTNVLYKSNLFKMQIDELVREVTDNLTKTKPLEKALRRLKSILDSIPSRSEVSIKDAISNLQKEGISIPFGNNHPPADTKCKFSFEKPSKVAIVGSFLLKTTAKTPFGVNVDMSVQMPEPLFQEKDHVNHRYFHKRAYYLAVIAAELEKESNSDLGVKIEFEAFQNDLRKPILVLTSTKAAGELDFRKSGFCIRIFPTVSSTVFSASKLAPVRNNVRLKADHALATSSKVSEVQPATPHYNTLILQDTVLVAHLNFLHHHISESPAFKDACILARVWLAQRGISESQKCGYGMSGFLMSMIMGWLLRATGKHSARKLGKGFSSYQMFKITIDFIAELDFTASPLFLTPSGEPISEPGYSAEAFLKHFDVAVVDPSGRINLAAHITQAAMDEIQREAKLSSAMFKDQLTDNFDSLFLKKVDQPLLKYDNLIRIPGLTTIPAAYKQNHAFLDFPDPALFMLRYIPKLLKKALTDRTVLVTAFAPRMNRWSCSTTKAEVKGKDTDITVGLILHCENSLREVEMGPAADDTTAVTAFRLLWGEKAETRRFKDGSITESVVFESDHTLQQRSLIVCRMAAHLLARHANILPLDGVTYWAGLGGKYIKAPGIESITNSFQPVLDAFQSIMKQLTMLKGLPLSINTVIPIADALRYSSTFVPQPKPSHSRFKDGYRPYIDPLSIIIEFESSGRWPENLRAIQNMKRAFYIRIKNLLETQYPGTQASVSIGSNDNIQESGWLDVIHTSGYVFRCQIHLDKEFDLLNRTLQELNASGSPAALLSTKAAQRTYLCRYVYLPWHATHMKNQCLRLPFLPVTIRILKRWLASHLLLSSSNTTSIPEEALELLAAYVYLHPAPFEIPNSGYAGFLRVLDLIQSWDWKDEPLIVELERGKMTFGLISDIKANFKQSRQRNKTPPMYIATERDLGSEWWTTQQPSPKVLERLVVLARSALVASISKFDSCVDNDISQLFTTPLAGYSLIIHLNTQKCTRFRENLTFTSETSSEVRSKFKNLLTLQDKEAALLWEFDPVVCYIRDLETAFSGLAMFFHDKYGGDKIAVVWNRAVLQNSTWKTKLLYNACPDESLMDTVVTKGSKLTIHPNIDAMIAEMERLGNGLVLAIERR</sequence>
<feature type="region of interest" description="Disordered" evidence="6">
    <location>
        <begin position="1"/>
        <end position="130"/>
    </location>
</feature>
<evidence type="ECO:0000313" key="13">
    <source>
        <dbReference type="EMBL" id="OAJ38961.1"/>
    </source>
</evidence>
<feature type="domain" description="Nrap protein" evidence="8">
    <location>
        <begin position="406"/>
        <end position="558"/>
    </location>
</feature>
<dbReference type="GO" id="GO:0032040">
    <property type="term" value="C:small-subunit processome"/>
    <property type="evidence" value="ECO:0007669"/>
    <property type="project" value="TreeGrafter"/>
</dbReference>
<dbReference type="FunFam" id="1.10.1410.10:FF:000005">
    <property type="entry name" value="Nucleolar protein 6"/>
    <property type="match status" value="1"/>
</dbReference>
<proteinExistence type="inferred from homology"/>
<dbReference type="GO" id="GO:0032545">
    <property type="term" value="C:CURI complex"/>
    <property type="evidence" value="ECO:0007669"/>
    <property type="project" value="TreeGrafter"/>
</dbReference>
<dbReference type="Pfam" id="PF17406">
    <property type="entry name" value="Nrap_D5"/>
    <property type="match status" value="1"/>
</dbReference>
<evidence type="ECO:0000313" key="14">
    <source>
        <dbReference type="Proteomes" id="UP000077115"/>
    </source>
</evidence>
<evidence type="ECO:0000256" key="2">
    <source>
        <dbReference type="ARBA" id="ARBA00006674"/>
    </source>
</evidence>
<dbReference type="InterPro" id="IPR035370">
    <property type="entry name" value="Nrap_D5"/>
</dbReference>
<dbReference type="GO" id="GO:0034456">
    <property type="term" value="C:UTP-C complex"/>
    <property type="evidence" value="ECO:0007669"/>
    <property type="project" value="TreeGrafter"/>
</dbReference>
<dbReference type="InterPro" id="IPR035368">
    <property type="entry name" value="Nrap_D3"/>
</dbReference>
<keyword evidence="5" id="KW-0698">rRNA processing</keyword>
<comment type="subcellular location">
    <subcellularLocation>
        <location evidence="1 5">Nucleus</location>
        <location evidence="1 5">Nucleolus</location>
    </subcellularLocation>
</comment>
<evidence type="ECO:0000259" key="11">
    <source>
        <dbReference type="Pfam" id="PF17406"/>
    </source>
</evidence>
<dbReference type="Pfam" id="PF17405">
    <property type="entry name" value="Nrap_D4"/>
    <property type="match status" value="1"/>
</dbReference>
<dbReference type="Pfam" id="PF17404">
    <property type="entry name" value="Nrap_D3"/>
    <property type="match status" value="1"/>
</dbReference>
<feature type="domain" description="Nrap protein" evidence="9">
    <location>
        <begin position="563"/>
        <end position="722"/>
    </location>
</feature>
<dbReference type="Pfam" id="PF17407">
    <property type="entry name" value="Nrap_D6"/>
    <property type="match status" value="1"/>
</dbReference>
<dbReference type="FunFam" id="3.30.70.3030:FF:000011">
    <property type="entry name" value="U3 small nucleolar RNA-associated protein 22"/>
    <property type="match status" value="1"/>
</dbReference>
<feature type="domain" description="Nrap protein" evidence="11">
    <location>
        <begin position="945"/>
        <end position="1106"/>
    </location>
</feature>
<keyword evidence="3 5" id="KW-0694">RNA-binding</keyword>